<feature type="region of interest" description="Disordered" evidence="1">
    <location>
        <begin position="436"/>
        <end position="455"/>
    </location>
</feature>
<dbReference type="Proteomes" id="UP001146120">
    <property type="component" value="Unassembled WGS sequence"/>
</dbReference>
<feature type="compositionally biased region" description="Basic and acidic residues" evidence="1">
    <location>
        <begin position="94"/>
        <end position="108"/>
    </location>
</feature>
<feature type="compositionally biased region" description="Polar residues" evidence="1">
    <location>
        <begin position="24"/>
        <end position="37"/>
    </location>
</feature>
<feature type="region of interest" description="Disordered" evidence="1">
    <location>
        <begin position="1"/>
        <end position="37"/>
    </location>
</feature>
<keyword evidence="3" id="KW-1185">Reference proteome</keyword>
<comment type="caution">
    <text evidence="2">The sequence shown here is derived from an EMBL/GenBank/DDBJ whole genome shotgun (WGS) entry which is preliminary data.</text>
</comment>
<feature type="region of interest" description="Disordered" evidence="1">
    <location>
        <begin position="85"/>
        <end position="132"/>
    </location>
</feature>
<evidence type="ECO:0000313" key="3">
    <source>
        <dbReference type="Proteomes" id="UP001146120"/>
    </source>
</evidence>
<feature type="compositionally biased region" description="Low complexity" evidence="1">
    <location>
        <begin position="1"/>
        <end position="12"/>
    </location>
</feature>
<protein>
    <submittedName>
        <fullName evidence="2">Uncharacterized protein</fullName>
    </submittedName>
</protein>
<evidence type="ECO:0000313" key="2">
    <source>
        <dbReference type="EMBL" id="DAZ93345.1"/>
    </source>
</evidence>
<organism evidence="2 3">
    <name type="scientific">Lagenidium giganteum</name>
    <dbReference type="NCBI Taxonomy" id="4803"/>
    <lineage>
        <taxon>Eukaryota</taxon>
        <taxon>Sar</taxon>
        <taxon>Stramenopiles</taxon>
        <taxon>Oomycota</taxon>
        <taxon>Peronosporomycetes</taxon>
        <taxon>Pythiales</taxon>
        <taxon>Pythiaceae</taxon>
    </lineage>
</organism>
<accession>A0AAV2YGU9</accession>
<name>A0AAV2YGU9_9STRA</name>
<evidence type="ECO:0000256" key="1">
    <source>
        <dbReference type="SAM" id="MobiDB-lite"/>
    </source>
</evidence>
<proteinExistence type="predicted"/>
<dbReference type="AlphaFoldDB" id="A0AAV2YGU9"/>
<sequence>MATTNATANATATREDREVKALPTEQNLRPRSNSNSALQTTLGMASTAASMVLYPYVAAGKAAYQVTSFAVTAPINITRRVTSSISSSWQGEGAGDHAGEQEQERDEAAAPDLFGESGTESSSEAGEGACDLSAESHAAVDGAVAVEDAASAVEVVAADNADAPADGVVSQLLSAPRRIVTGSVSAAAAVPTAVITYGGRTISGAGGTVARTSRRVAWGITTGVFSTASYTATTCAGLVGSSVRTASNAIPPSVSAAVWQGIEKTGTVSTHVASYALAVPLYRLLSTVVPDIAQHVTEDDCVNRTKDVVTLLVKVLGPQNAFYVLKFAYETLNSDEAYDLLVLCRDVARESIDAENYRRAGAAISESSGLATVVPVVKGVYSLLPSTDELLDVVSLVGDISHEVATQLSSNDAFGLYQDGDSDFNDQTTRFEYLDEDTDASDSDDTSPPPAVVVDEGFSSNDGFSVGWDNDDDFEEEVSFSSAGRGLVDMGVSLFASVCESEEASTLFNTLGDFLDVLVE</sequence>
<feature type="compositionally biased region" description="Acidic residues" evidence="1">
    <location>
        <begin position="436"/>
        <end position="445"/>
    </location>
</feature>
<dbReference type="EMBL" id="DAKRPA010000323">
    <property type="protein sequence ID" value="DAZ93345.1"/>
    <property type="molecule type" value="Genomic_DNA"/>
</dbReference>
<reference evidence="2" key="1">
    <citation type="submission" date="2022-11" db="EMBL/GenBank/DDBJ databases">
        <authorList>
            <person name="Morgan W.R."/>
            <person name="Tartar A."/>
        </authorList>
    </citation>
    <scope>NUCLEOTIDE SEQUENCE</scope>
    <source>
        <strain evidence="2">ARSEF 373</strain>
    </source>
</reference>
<reference evidence="2" key="2">
    <citation type="journal article" date="2023" name="Microbiol Resour">
        <title>Decontamination and Annotation of the Draft Genome Sequence of the Oomycete Lagenidium giganteum ARSEF 373.</title>
        <authorList>
            <person name="Morgan W.R."/>
            <person name="Tartar A."/>
        </authorList>
    </citation>
    <scope>NUCLEOTIDE SEQUENCE</scope>
    <source>
        <strain evidence="2">ARSEF 373</strain>
    </source>
</reference>
<gene>
    <name evidence="2" type="ORF">N0F65_011871</name>
</gene>
<feature type="compositionally biased region" description="Low complexity" evidence="1">
    <location>
        <begin position="115"/>
        <end position="129"/>
    </location>
</feature>